<comment type="catalytic activity">
    <reaction evidence="3 4">
        <text>RX + glutathione = an S-substituted glutathione + a halide anion + H(+)</text>
        <dbReference type="Rhea" id="RHEA:16437"/>
        <dbReference type="ChEBI" id="CHEBI:15378"/>
        <dbReference type="ChEBI" id="CHEBI:16042"/>
        <dbReference type="ChEBI" id="CHEBI:17792"/>
        <dbReference type="ChEBI" id="CHEBI:57925"/>
        <dbReference type="ChEBI" id="CHEBI:90779"/>
        <dbReference type="EC" id="2.5.1.18"/>
    </reaction>
</comment>
<dbReference type="STRING" id="37653.A0A0L8GH48"/>
<feature type="active site" description="Nucleophile" evidence="5">
    <location>
        <position position="18"/>
    </location>
</feature>
<dbReference type="GO" id="GO:0005777">
    <property type="term" value="C:peroxisome"/>
    <property type="evidence" value="ECO:0007669"/>
    <property type="project" value="TreeGrafter"/>
</dbReference>
<gene>
    <name evidence="7" type="ORF">OCBIM_22033522mg</name>
</gene>
<evidence type="ECO:0000256" key="2">
    <source>
        <dbReference type="ARBA" id="ARBA00022679"/>
    </source>
</evidence>
<dbReference type="GO" id="GO:0005739">
    <property type="term" value="C:mitochondrion"/>
    <property type="evidence" value="ECO:0007669"/>
    <property type="project" value="TreeGrafter"/>
</dbReference>
<evidence type="ECO:0000256" key="1">
    <source>
        <dbReference type="ARBA" id="ARBA00006494"/>
    </source>
</evidence>
<dbReference type="KEGG" id="obi:106876882"/>
<dbReference type="PANTHER" id="PTHR42943:SF2">
    <property type="entry name" value="GLUTATHIONE S-TRANSFERASE KAPPA 1"/>
    <property type="match status" value="1"/>
</dbReference>
<comment type="similarity">
    <text evidence="1 4">Belongs to the GST superfamily. Kappa family.</text>
</comment>
<dbReference type="OMA" id="ECTNSKG"/>
<protein>
    <recommendedName>
        <fullName evidence="4">Glutathione S-transferase kappa</fullName>
        <ecNumber evidence="4">2.5.1.18</ecNumber>
    </recommendedName>
</protein>
<dbReference type="FunFam" id="3.40.30.10:FF:000096">
    <property type="entry name" value="Glutathione S-transferase kappa"/>
    <property type="match status" value="1"/>
</dbReference>
<dbReference type="AlphaFoldDB" id="A0A0L8GH48"/>
<evidence type="ECO:0000256" key="5">
    <source>
        <dbReference type="PIRSR" id="PIRSR006386-1"/>
    </source>
</evidence>
<organism evidence="7">
    <name type="scientific">Octopus bimaculoides</name>
    <name type="common">California two-spotted octopus</name>
    <dbReference type="NCBI Taxonomy" id="37653"/>
    <lineage>
        <taxon>Eukaryota</taxon>
        <taxon>Metazoa</taxon>
        <taxon>Spiralia</taxon>
        <taxon>Lophotrochozoa</taxon>
        <taxon>Mollusca</taxon>
        <taxon>Cephalopoda</taxon>
        <taxon>Coleoidea</taxon>
        <taxon>Octopodiformes</taxon>
        <taxon>Octopoda</taxon>
        <taxon>Incirrata</taxon>
        <taxon>Octopodidae</taxon>
        <taxon>Octopus</taxon>
    </lineage>
</organism>
<dbReference type="InterPro" id="IPR001853">
    <property type="entry name" value="DSBA-like_thioredoxin_dom"/>
</dbReference>
<dbReference type="Pfam" id="PF01323">
    <property type="entry name" value="DSBA"/>
    <property type="match status" value="1"/>
</dbReference>
<evidence type="ECO:0000313" key="7">
    <source>
        <dbReference type="EMBL" id="KOF76278.1"/>
    </source>
</evidence>
<dbReference type="OrthoDB" id="4664297at2759"/>
<dbReference type="EC" id="2.5.1.18" evidence="4"/>
<dbReference type="InterPro" id="IPR014440">
    <property type="entry name" value="HCCAis_GSTk"/>
</dbReference>
<dbReference type="PANTHER" id="PTHR42943">
    <property type="entry name" value="GLUTATHIONE S-TRANSFERASE KAPPA"/>
    <property type="match status" value="1"/>
</dbReference>
<dbReference type="SUPFAM" id="SSF52833">
    <property type="entry name" value="Thioredoxin-like"/>
    <property type="match status" value="1"/>
</dbReference>
<accession>A0A0L8GH48</accession>
<sequence>MASSAPRKLVELFYDVVSPYSWLAFEVLNRYKNYWNINLCLKPVFLGGIMQKTGNKPPALGSPEKAKYLFVDIQRMSKYFDVPLKLPSDPFTTMFGKGSLNAQRFITAIDMMEPKFTGNISQLLWMRIHGLDKDITEIKSFQEVGEQAGIPPNVLTKALSRISDVEIKNRLKEYTDEAIEKGAFGLPAIVAHVNNEEQMIFGCDRFPILALILITTHGWLRTWCNVSPGSCAA</sequence>
<dbReference type="GO" id="GO:0004602">
    <property type="term" value="F:glutathione peroxidase activity"/>
    <property type="evidence" value="ECO:0007669"/>
    <property type="project" value="TreeGrafter"/>
</dbReference>
<keyword evidence="2 4" id="KW-0808">Transferase</keyword>
<dbReference type="GO" id="GO:0006749">
    <property type="term" value="P:glutathione metabolic process"/>
    <property type="evidence" value="ECO:0007669"/>
    <property type="project" value="TreeGrafter"/>
</dbReference>
<evidence type="ECO:0000256" key="3">
    <source>
        <dbReference type="ARBA" id="ARBA00047960"/>
    </source>
</evidence>
<evidence type="ECO:0000259" key="6">
    <source>
        <dbReference type="Pfam" id="PF01323"/>
    </source>
</evidence>
<dbReference type="EMBL" id="KQ421824">
    <property type="protein sequence ID" value="KOF76278.1"/>
    <property type="molecule type" value="Genomic_DNA"/>
</dbReference>
<dbReference type="PIRSF" id="PIRSF006386">
    <property type="entry name" value="HCCAis_GSTk"/>
    <property type="match status" value="1"/>
</dbReference>
<dbReference type="InterPro" id="IPR051924">
    <property type="entry name" value="GST_Kappa/NadH"/>
</dbReference>
<name>A0A0L8GH48_OCTBM</name>
<dbReference type="Gene3D" id="3.40.30.10">
    <property type="entry name" value="Glutaredoxin"/>
    <property type="match status" value="1"/>
</dbReference>
<dbReference type="InterPro" id="IPR036249">
    <property type="entry name" value="Thioredoxin-like_sf"/>
</dbReference>
<feature type="domain" description="DSBA-like thioredoxin" evidence="6">
    <location>
        <begin position="10"/>
        <end position="210"/>
    </location>
</feature>
<reference evidence="7" key="1">
    <citation type="submission" date="2015-07" db="EMBL/GenBank/DDBJ databases">
        <title>MeaNS - Measles Nucleotide Surveillance Program.</title>
        <authorList>
            <person name="Tran T."/>
            <person name="Druce J."/>
        </authorList>
    </citation>
    <scope>NUCLEOTIDE SEQUENCE</scope>
    <source>
        <strain evidence="7">UCB-OBI-ISO-001</strain>
        <tissue evidence="7">Gonad</tissue>
    </source>
</reference>
<dbReference type="GO" id="GO:0004364">
    <property type="term" value="F:glutathione transferase activity"/>
    <property type="evidence" value="ECO:0007669"/>
    <property type="project" value="UniProtKB-UniRule"/>
</dbReference>
<evidence type="ECO:0000256" key="4">
    <source>
        <dbReference type="PIRNR" id="PIRNR006386"/>
    </source>
</evidence>
<proteinExistence type="inferred from homology"/>